<dbReference type="EMBL" id="BLKX01000004">
    <property type="protein sequence ID" value="GFG83274.1"/>
    <property type="molecule type" value="Genomic_DNA"/>
</dbReference>
<feature type="region of interest" description="Disordered" evidence="1">
    <location>
        <begin position="69"/>
        <end position="96"/>
    </location>
</feature>
<comment type="caution">
    <text evidence="2">The sequence shown here is derived from an EMBL/GenBank/DDBJ whole genome shotgun (WGS) entry which is preliminary data.</text>
</comment>
<protein>
    <recommendedName>
        <fullName evidence="4">Cold-shock protein</fullName>
    </recommendedName>
</protein>
<gene>
    <name evidence="2" type="ORF">MPRG_65500</name>
</gene>
<name>A0ABQ1CGA3_9MYCO</name>
<sequence>MDLSRSAGLHHRDLPIQEGEKVRFDPVDGNYRVQIVGVVEHLNDGPDPSTVGMPSKDDPDLIAAGNHRCAGSVRSAHRASLADQSGHPPTSEGTSK</sequence>
<reference evidence="2 3" key="1">
    <citation type="journal article" date="2019" name="Emerg. Microbes Infect.">
        <title>Comprehensive subspecies identification of 175 nontuberculous mycobacteria species based on 7547 genomic profiles.</title>
        <authorList>
            <person name="Matsumoto Y."/>
            <person name="Kinjo T."/>
            <person name="Motooka D."/>
            <person name="Nabeya D."/>
            <person name="Jung N."/>
            <person name="Uechi K."/>
            <person name="Horii T."/>
            <person name="Iida T."/>
            <person name="Fujita J."/>
            <person name="Nakamura S."/>
        </authorList>
    </citation>
    <scope>NUCLEOTIDE SEQUENCE [LARGE SCALE GENOMIC DNA]</scope>
    <source>
        <strain evidence="2 3">JCM 18565</strain>
    </source>
</reference>
<accession>A0ABQ1CGA3</accession>
<evidence type="ECO:0000313" key="2">
    <source>
        <dbReference type="EMBL" id="GFG83274.1"/>
    </source>
</evidence>
<evidence type="ECO:0008006" key="4">
    <source>
        <dbReference type="Google" id="ProtNLM"/>
    </source>
</evidence>
<organism evidence="2 3">
    <name type="scientific">Mycobacterium paragordonae</name>
    <dbReference type="NCBI Taxonomy" id="1389713"/>
    <lineage>
        <taxon>Bacteria</taxon>
        <taxon>Bacillati</taxon>
        <taxon>Actinomycetota</taxon>
        <taxon>Actinomycetes</taxon>
        <taxon>Mycobacteriales</taxon>
        <taxon>Mycobacteriaceae</taxon>
        <taxon>Mycobacterium</taxon>
    </lineage>
</organism>
<feature type="compositionally biased region" description="Polar residues" evidence="1">
    <location>
        <begin position="87"/>
        <end position="96"/>
    </location>
</feature>
<proteinExistence type="predicted"/>
<keyword evidence="3" id="KW-1185">Reference proteome</keyword>
<evidence type="ECO:0000313" key="3">
    <source>
        <dbReference type="Proteomes" id="UP000465240"/>
    </source>
</evidence>
<dbReference type="Proteomes" id="UP000465240">
    <property type="component" value="Unassembled WGS sequence"/>
</dbReference>
<evidence type="ECO:0000256" key="1">
    <source>
        <dbReference type="SAM" id="MobiDB-lite"/>
    </source>
</evidence>